<dbReference type="EMBL" id="KN770321">
    <property type="protein sequence ID" value="KIH46033.1"/>
    <property type="molecule type" value="Genomic_DNA"/>
</dbReference>
<proteinExistence type="predicted"/>
<evidence type="ECO:0008006" key="3">
    <source>
        <dbReference type="Google" id="ProtNLM"/>
    </source>
</evidence>
<dbReference type="AlphaFoldDB" id="A0A0C2BQG6"/>
<evidence type="ECO:0000313" key="2">
    <source>
        <dbReference type="Proteomes" id="UP000054047"/>
    </source>
</evidence>
<name>A0A0C2BQG6_9BILA</name>
<keyword evidence="2" id="KW-1185">Reference proteome</keyword>
<sequence>MCAERNTASTAVQRRHFVTEIPISVVNKVFLGEEKSKAASETGIGRLLANGWAEDKASLHAPPAKRMISLKYDCGDEQSLAYEAAQKSAECVYPPKAPHLATRSQNYLKIDDYEIDPLDALQQAIKTWWRELAEYGVSTNTRYTAEMKAAGNLKNYVNVSTTDQNNEKRE</sequence>
<dbReference type="Gene3D" id="3.40.33.10">
    <property type="entry name" value="CAP"/>
    <property type="match status" value="1"/>
</dbReference>
<evidence type="ECO:0000313" key="1">
    <source>
        <dbReference type="EMBL" id="KIH46033.1"/>
    </source>
</evidence>
<organism evidence="1 2">
    <name type="scientific">Ancylostoma duodenale</name>
    <dbReference type="NCBI Taxonomy" id="51022"/>
    <lineage>
        <taxon>Eukaryota</taxon>
        <taxon>Metazoa</taxon>
        <taxon>Ecdysozoa</taxon>
        <taxon>Nematoda</taxon>
        <taxon>Chromadorea</taxon>
        <taxon>Rhabditida</taxon>
        <taxon>Rhabditina</taxon>
        <taxon>Rhabditomorpha</taxon>
        <taxon>Strongyloidea</taxon>
        <taxon>Ancylostomatidae</taxon>
        <taxon>Ancylostomatinae</taxon>
        <taxon>Ancylostoma</taxon>
    </lineage>
</organism>
<dbReference type="InterPro" id="IPR035940">
    <property type="entry name" value="CAP_sf"/>
</dbReference>
<dbReference type="Proteomes" id="UP000054047">
    <property type="component" value="Unassembled WGS sequence"/>
</dbReference>
<accession>A0A0C2BQG6</accession>
<reference evidence="1 2" key="1">
    <citation type="submission" date="2013-12" db="EMBL/GenBank/DDBJ databases">
        <title>Draft genome of the parsitic nematode Ancylostoma duodenale.</title>
        <authorList>
            <person name="Mitreva M."/>
        </authorList>
    </citation>
    <scope>NUCLEOTIDE SEQUENCE [LARGE SCALE GENOMIC DNA]</scope>
    <source>
        <strain evidence="1 2">Zhejiang</strain>
    </source>
</reference>
<protein>
    <recommendedName>
        <fullName evidence="3">SCP domain-containing protein</fullName>
    </recommendedName>
</protein>
<dbReference type="OrthoDB" id="43654at2759"/>
<gene>
    <name evidence="1" type="ORF">ANCDUO_23916</name>
</gene>
<dbReference type="SUPFAM" id="SSF55797">
    <property type="entry name" value="PR-1-like"/>
    <property type="match status" value="1"/>
</dbReference>